<protein>
    <recommendedName>
        <fullName evidence="3">Transposase</fullName>
    </recommendedName>
</protein>
<evidence type="ECO:0000313" key="2">
    <source>
        <dbReference type="Proteomes" id="UP001160148"/>
    </source>
</evidence>
<keyword evidence="2" id="KW-1185">Reference proteome</keyword>
<comment type="caution">
    <text evidence="1">The sequence shown here is derived from an EMBL/GenBank/DDBJ whole genome shotgun (WGS) entry which is preliminary data.</text>
</comment>
<dbReference type="EMBL" id="CARXXK010000002">
    <property type="protein sequence ID" value="CAI6355817.1"/>
    <property type="molecule type" value="Genomic_DNA"/>
</dbReference>
<dbReference type="AlphaFoldDB" id="A0AAV0WJK2"/>
<name>A0AAV0WJK2_9HEMI</name>
<reference evidence="1 2" key="1">
    <citation type="submission" date="2023-01" db="EMBL/GenBank/DDBJ databases">
        <authorList>
            <person name="Whitehead M."/>
        </authorList>
    </citation>
    <scope>NUCLEOTIDE SEQUENCE [LARGE SCALE GENOMIC DNA]</scope>
</reference>
<evidence type="ECO:0008006" key="3">
    <source>
        <dbReference type="Google" id="ProtNLM"/>
    </source>
</evidence>
<evidence type="ECO:0000313" key="1">
    <source>
        <dbReference type="EMBL" id="CAI6355817.1"/>
    </source>
</evidence>
<organism evidence="1 2">
    <name type="scientific">Macrosiphum euphorbiae</name>
    <name type="common">potato aphid</name>
    <dbReference type="NCBI Taxonomy" id="13131"/>
    <lineage>
        <taxon>Eukaryota</taxon>
        <taxon>Metazoa</taxon>
        <taxon>Ecdysozoa</taxon>
        <taxon>Arthropoda</taxon>
        <taxon>Hexapoda</taxon>
        <taxon>Insecta</taxon>
        <taxon>Pterygota</taxon>
        <taxon>Neoptera</taxon>
        <taxon>Paraneoptera</taxon>
        <taxon>Hemiptera</taxon>
        <taxon>Sternorrhyncha</taxon>
        <taxon>Aphidomorpha</taxon>
        <taxon>Aphidoidea</taxon>
        <taxon>Aphididae</taxon>
        <taxon>Macrosiphini</taxon>
        <taxon>Macrosiphum</taxon>
    </lineage>
</organism>
<accession>A0AAV0WJK2</accession>
<gene>
    <name evidence="1" type="ORF">MEUPH1_LOCUS11628</name>
</gene>
<dbReference type="Proteomes" id="UP001160148">
    <property type="component" value="Unassembled WGS sequence"/>
</dbReference>
<proteinExistence type="predicted"/>
<sequence>MKTFFPKAPYCVALFKSIAQGIRLPPEPILTRWGTWLEAAIYYCENFQIICSTINALDENYADSIKKVKLCLLKPGLENNLAYIKSNFHVLTMAIVKLQTKNLPLADSLTVIQEVNSKFQPLKGTQGKAVLLKLQKVCEKYEGLKMVEKISNILEGEDEILDMNQFLDNYSCNNFVYFKYAPTTSVDVERSFSSYKTLLSDNRRAFTFENLRKHLRPYRQHHPSIHFYFFYGELACN</sequence>